<evidence type="ECO:0000313" key="2">
    <source>
        <dbReference type="Proteomes" id="UP000321571"/>
    </source>
</evidence>
<name>A0A5C8NKL2_9ACTN</name>
<dbReference type="OrthoDB" id="9124628at2"/>
<comment type="caution">
    <text evidence="1">The sequence shown here is derived from an EMBL/GenBank/DDBJ whole genome shotgun (WGS) entry which is preliminary data.</text>
</comment>
<dbReference type="RefSeq" id="WP_147685651.1">
    <property type="nucleotide sequence ID" value="NZ_VDUX01000003.1"/>
</dbReference>
<accession>A0A5C8NKL2</accession>
<proteinExistence type="predicted"/>
<dbReference type="AlphaFoldDB" id="A0A5C8NKL2"/>
<keyword evidence="2" id="KW-1185">Reference proteome</keyword>
<dbReference type="Gene3D" id="3.10.450.50">
    <property type="match status" value="2"/>
</dbReference>
<sequence>MTDSTDLAVEYPAQPDTRHAAPETVAFLDSFFAAKNSHVVADTMAHFSPDVVTYTESILGWPLDGYETIEQTFAQHMPTWPATALSYPTRILGGTGSVLIAFTDMPELFGGELRLLGAVDFKDGKIVRWVDYWDSRIFDDELYAQLKTPAEHFPTAFHEDEIPVSAAPEIVEAATRLQALLAAGDAAGAAALFSYDVVYEDMALRMQLQGRSMAERYLTASLAAAPYGAGSSLRHVVGGATGGGFEWIAPDSSGVACGITALELDAAGLISRVTTVYDSRLLAPGDHDLLVGNILAVR</sequence>
<gene>
    <name evidence="1" type="ORF">FHP06_08230</name>
</gene>
<dbReference type="SUPFAM" id="SSF54427">
    <property type="entry name" value="NTF2-like"/>
    <property type="match status" value="2"/>
</dbReference>
<dbReference type="Proteomes" id="UP000321571">
    <property type="component" value="Unassembled WGS sequence"/>
</dbReference>
<organism evidence="1 2">
    <name type="scientific">Aeromicrobium terrae</name>
    <dbReference type="NCBI Taxonomy" id="2498846"/>
    <lineage>
        <taxon>Bacteria</taxon>
        <taxon>Bacillati</taxon>
        <taxon>Actinomycetota</taxon>
        <taxon>Actinomycetes</taxon>
        <taxon>Propionibacteriales</taxon>
        <taxon>Nocardioidaceae</taxon>
        <taxon>Aeromicrobium</taxon>
    </lineage>
</organism>
<protein>
    <submittedName>
        <fullName evidence="1">Uncharacterized protein</fullName>
    </submittedName>
</protein>
<evidence type="ECO:0000313" key="1">
    <source>
        <dbReference type="EMBL" id="TXL61405.1"/>
    </source>
</evidence>
<reference evidence="1 2" key="1">
    <citation type="submission" date="2019-06" db="EMBL/GenBank/DDBJ databases">
        <title>Aeromicrobium sp. nov., isolated from a maize field.</title>
        <authorList>
            <person name="Lin S.-Y."/>
            <person name="Tsai C.-F."/>
            <person name="Young C.-C."/>
        </authorList>
    </citation>
    <scope>NUCLEOTIDE SEQUENCE [LARGE SCALE GENOMIC DNA]</scope>
    <source>
        <strain evidence="1 2">CC-CFT486</strain>
    </source>
</reference>
<dbReference type="EMBL" id="VDUX01000003">
    <property type="protein sequence ID" value="TXL61405.1"/>
    <property type="molecule type" value="Genomic_DNA"/>
</dbReference>
<dbReference type="InterPro" id="IPR032710">
    <property type="entry name" value="NTF2-like_dom_sf"/>
</dbReference>